<proteinExistence type="inferred from homology"/>
<reference evidence="16 17" key="1">
    <citation type="submission" date="2024-06" db="EMBL/GenBank/DDBJ databases">
        <title>The draft genome of Grus japonensis, version 3.</title>
        <authorList>
            <person name="Nabeshima K."/>
            <person name="Suzuki S."/>
            <person name="Onuma M."/>
        </authorList>
    </citation>
    <scope>NUCLEOTIDE SEQUENCE [LARGE SCALE GENOMIC DNA]</scope>
    <source>
        <strain evidence="16 17">451A</strain>
    </source>
</reference>
<dbReference type="SMART" id="SM00014">
    <property type="entry name" value="acidPPc"/>
    <property type="match status" value="1"/>
</dbReference>
<feature type="transmembrane region" description="Helical" evidence="14">
    <location>
        <begin position="231"/>
        <end position="252"/>
    </location>
</feature>
<evidence type="ECO:0000256" key="13">
    <source>
        <dbReference type="ARBA" id="ARBA00032520"/>
    </source>
</evidence>
<protein>
    <recommendedName>
        <fullName evidence="4">Phospholipid phosphatase-related protein type 1</fullName>
    </recommendedName>
    <alternativeName>
        <fullName evidence="12">Inactive 2-lysophosphatidate phosphatase PLPPR1</fullName>
    </alternativeName>
    <alternativeName>
        <fullName evidence="13">Lipid phosphate phosphatase-related protein type 1</fullName>
    </alternativeName>
</protein>
<dbReference type="Gene3D" id="1.20.144.10">
    <property type="entry name" value="Phosphatidic acid phosphatase type 2/haloperoxidase"/>
    <property type="match status" value="1"/>
</dbReference>
<evidence type="ECO:0000256" key="14">
    <source>
        <dbReference type="SAM" id="Phobius"/>
    </source>
</evidence>
<evidence type="ECO:0000256" key="5">
    <source>
        <dbReference type="ARBA" id="ARBA00022475"/>
    </source>
</evidence>
<dbReference type="AlphaFoldDB" id="A0ABC9Y7B4"/>
<dbReference type="InterPro" id="IPR043502">
    <property type="entry name" value="DNA/RNA_pol_sf"/>
</dbReference>
<evidence type="ECO:0000256" key="4">
    <source>
        <dbReference type="ARBA" id="ARBA00018405"/>
    </source>
</evidence>
<dbReference type="GO" id="GO:0043005">
    <property type="term" value="C:neuron projection"/>
    <property type="evidence" value="ECO:0007669"/>
    <property type="project" value="UniProtKB-SubCell"/>
</dbReference>
<evidence type="ECO:0000256" key="1">
    <source>
        <dbReference type="ARBA" id="ARBA00004487"/>
    </source>
</evidence>
<evidence type="ECO:0000259" key="15">
    <source>
        <dbReference type="PROSITE" id="PS50878"/>
    </source>
</evidence>
<sequence length="736" mass="82227">MPAGSKMDPPLAKAKPISASVITYLRRKKTLRERELLQPERGVRRGKKDDAGNYRLVSLSSVLGKAMEQLILETISKHMKDKKVIGSIRHECAVVAKKANNLLGCIRRIIVSRSAEIILPLCSLLLVIMAGTVLLAYYFECTDTFQVHIQGFFCQDGNLMKPYPGTEDESFISPLVLYCVLASTPTAIIFIGEISMYFIKSTRETLIIQEKTILTGECCYLNPLLRRIIRFIGVFAFGLFATDIFVNAGQVVTGNLAPYFLTVCKPNYTGNDCRAHHQFINNGNICTGDVEVIEKARRSFPSKHAALSIYSALYATMYITSTIKTKSSRLAKPVLCLGTLCAAFLTGLNRVSEYRNHCSDVIAGFILGTAVALFLGICVVHNFKGIHGAPSKPKPEDPRGMPLMAFPRVESPLETLSAQLKPITPCPITPYPCKQSLSIFPVGPFSLLFFTHLLETMLRHMEDKEVIGDSQHGFTRGKSCLTNLVTFYDGVTASMDKGRATDVVYLDLCKAFDTVPHDILVSKLERHGFDGWTTQWIRNWLDGCTQRVVVNGSMSKWRTVTSGIPQGSVLGPALFNISVGDMDNGIECTLSKFADDTKLCGVVNTLEGRDATQRDLYRLERWARANHMKFNKAKCKVLHVGWRNPKHSYRLGEEWIESRPEEKDLGVLIDEKLNMSQQCALAAQKANRVLGCIRRGVTSRSREGILPLYSTLVRPHLEYCVQLWGPQYKRDMELLE</sequence>
<evidence type="ECO:0000256" key="9">
    <source>
        <dbReference type="ARBA" id="ARBA00023180"/>
    </source>
</evidence>
<dbReference type="PANTHER" id="PTHR33332">
    <property type="entry name" value="REVERSE TRANSCRIPTASE DOMAIN-CONTAINING PROTEIN"/>
    <property type="match status" value="1"/>
</dbReference>
<keyword evidence="5" id="KW-1003">Cell membrane</keyword>
<evidence type="ECO:0000256" key="7">
    <source>
        <dbReference type="ARBA" id="ARBA00022989"/>
    </source>
</evidence>
<gene>
    <name evidence="16" type="ORF">GRJ2_003060900</name>
</gene>
<feature type="transmembrane region" description="Helical" evidence="14">
    <location>
        <begin position="117"/>
        <end position="139"/>
    </location>
</feature>
<dbReference type="CDD" id="cd01650">
    <property type="entry name" value="RT_nLTR_like"/>
    <property type="match status" value="1"/>
</dbReference>
<keyword evidence="6 14" id="KW-0812">Transmembrane</keyword>
<feature type="transmembrane region" description="Helical" evidence="14">
    <location>
        <begin position="330"/>
        <end position="349"/>
    </location>
</feature>
<keyword evidence="17" id="KW-1185">Reference proteome</keyword>
<evidence type="ECO:0000256" key="3">
    <source>
        <dbReference type="ARBA" id="ARBA00008816"/>
    </source>
</evidence>
<dbReference type="EMBL" id="BAAFJT010000040">
    <property type="protein sequence ID" value="GAB0205953.1"/>
    <property type="molecule type" value="Genomic_DNA"/>
</dbReference>
<dbReference type="InterPro" id="IPR000326">
    <property type="entry name" value="PAP2/HPO"/>
</dbReference>
<evidence type="ECO:0000256" key="2">
    <source>
        <dbReference type="ARBA" id="ARBA00004651"/>
    </source>
</evidence>
<dbReference type="SUPFAM" id="SSF48317">
    <property type="entry name" value="Acid phosphatase/Vanadium-dependent haloperoxidase"/>
    <property type="match status" value="1"/>
</dbReference>
<evidence type="ECO:0000256" key="8">
    <source>
        <dbReference type="ARBA" id="ARBA00023136"/>
    </source>
</evidence>
<evidence type="ECO:0000313" key="16">
    <source>
        <dbReference type="EMBL" id="GAB0205953.1"/>
    </source>
</evidence>
<dbReference type="InterPro" id="IPR000477">
    <property type="entry name" value="RT_dom"/>
</dbReference>
<dbReference type="PROSITE" id="PS50878">
    <property type="entry name" value="RT_POL"/>
    <property type="match status" value="1"/>
</dbReference>
<dbReference type="GO" id="GO:0005886">
    <property type="term" value="C:plasma membrane"/>
    <property type="evidence" value="ECO:0007669"/>
    <property type="project" value="UniProtKB-SubCell"/>
</dbReference>
<comment type="subcellular location">
    <subcellularLocation>
        <location evidence="2">Cell membrane</location>
        <topology evidence="2">Multi-pass membrane protein</topology>
    </subcellularLocation>
    <subcellularLocation>
        <location evidence="1">Cell projection</location>
        <location evidence="1">Neuron projection</location>
    </subcellularLocation>
</comment>
<dbReference type="Pfam" id="PF01569">
    <property type="entry name" value="PAP2"/>
    <property type="match status" value="1"/>
</dbReference>
<keyword evidence="8 14" id="KW-0472">Membrane</keyword>
<evidence type="ECO:0000313" key="17">
    <source>
        <dbReference type="Proteomes" id="UP001623348"/>
    </source>
</evidence>
<dbReference type="CDD" id="cd03384">
    <property type="entry name" value="PAP2_wunen"/>
    <property type="match status" value="1"/>
</dbReference>
<keyword evidence="7 14" id="KW-1133">Transmembrane helix</keyword>
<evidence type="ECO:0000256" key="11">
    <source>
        <dbReference type="ARBA" id="ARBA00029385"/>
    </source>
</evidence>
<feature type="domain" description="Reverse transcriptase" evidence="15">
    <location>
        <begin position="387"/>
        <end position="669"/>
    </location>
</feature>
<name>A0ABC9Y7B4_GRUJA</name>
<evidence type="ECO:0000256" key="12">
    <source>
        <dbReference type="ARBA" id="ARBA00031595"/>
    </source>
</evidence>
<organism evidence="16 17">
    <name type="scientific">Grus japonensis</name>
    <name type="common">Japanese crane</name>
    <name type="synonym">Red-crowned crane</name>
    <dbReference type="NCBI Taxonomy" id="30415"/>
    <lineage>
        <taxon>Eukaryota</taxon>
        <taxon>Metazoa</taxon>
        <taxon>Chordata</taxon>
        <taxon>Craniata</taxon>
        <taxon>Vertebrata</taxon>
        <taxon>Euteleostomi</taxon>
        <taxon>Archelosauria</taxon>
        <taxon>Archosauria</taxon>
        <taxon>Dinosauria</taxon>
        <taxon>Saurischia</taxon>
        <taxon>Theropoda</taxon>
        <taxon>Coelurosauria</taxon>
        <taxon>Aves</taxon>
        <taxon>Neognathae</taxon>
        <taxon>Neoaves</taxon>
        <taxon>Gruiformes</taxon>
        <taxon>Gruidae</taxon>
        <taxon>Grus</taxon>
    </lineage>
</organism>
<accession>A0ABC9Y7B4</accession>
<keyword evidence="9" id="KW-0325">Glycoprotein</keyword>
<feature type="transmembrane region" description="Helical" evidence="14">
    <location>
        <begin position="175"/>
        <end position="199"/>
    </location>
</feature>
<feature type="transmembrane region" description="Helical" evidence="14">
    <location>
        <begin position="361"/>
        <end position="383"/>
    </location>
</feature>
<comment type="caution">
    <text evidence="16">The sequence shown here is derived from an EMBL/GenBank/DDBJ whole genome shotgun (WGS) entry which is preliminary data.</text>
</comment>
<dbReference type="FunFam" id="1.20.144.10:FF:000005">
    <property type="entry name" value="phospholipid phosphatase-related protein type 1"/>
    <property type="match status" value="1"/>
</dbReference>
<evidence type="ECO:0000256" key="10">
    <source>
        <dbReference type="ARBA" id="ARBA00023273"/>
    </source>
</evidence>
<comment type="similarity">
    <text evidence="3">Belongs to the PA-phosphatase related phosphoesterase family.</text>
</comment>
<keyword evidence="10" id="KW-0966">Cell projection</keyword>
<dbReference type="SUPFAM" id="SSF56672">
    <property type="entry name" value="DNA/RNA polymerases"/>
    <property type="match status" value="1"/>
</dbReference>
<evidence type="ECO:0000256" key="6">
    <source>
        <dbReference type="ARBA" id="ARBA00022692"/>
    </source>
</evidence>
<dbReference type="Pfam" id="PF00078">
    <property type="entry name" value="RVT_1"/>
    <property type="match status" value="1"/>
</dbReference>
<dbReference type="InterPro" id="IPR036938">
    <property type="entry name" value="PAP2/HPO_sf"/>
</dbReference>
<dbReference type="Proteomes" id="UP001623348">
    <property type="component" value="Unassembled WGS sequence"/>
</dbReference>
<comment type="function">
    <text evidence="11">May play a role in neurite outgrowth and neurogenesis.</text>
</comment>